<protein>
    <recommendedName>
        <fullName evidence="2">Pyridoxamine 5'-phosphate oxidase N-terminal domain-containing protein</fullName>
    </recommendedName>
</protein>
<evidence type="ECO:0000259" key="2">
    <source>
        <dbReference type="Pfam" id="PF01243"/>
    </source>
</evidence>
<evidence type="ECO:0000313" key="4">
    <source>
        <dbReference type="Proteomes" id="UP001501231"/>
    </source>
</evidence>
<dbReference type="NCBIfam" id="TIGR03618">
    <property type="entry name" value="Rv1155_F420"/>
    <property type="match status" value="1"/>
</dbReference>
<sequence>MAFGIAIEKVREMLDSPVFATVATIRPDGCPQQSVVWIGRDGDGPLFVTAADNVKGRHLRRDPRVSVLLNPPGTPYTYAAIRGTATLERGTGRELVDALSIKYTGLPFAEHNPQAAARATDLITVRVTPEEILGRTF</sequence>
<dbReference type="EMBL" id="BAAARW010000016">
    <property type="protein sequence ID" value="GAA2428385.1"/>
    <property type="molecule type" value="Genomic_DNA"/>
</dbReference>
<accession>A0ABP5WIV7</accession>
<dbReference type="Pfam" id="PF01243">
    <property type="entry name" value="PNPOx_N"/>
    <property type="match status" value="1"/>
</dbReference>
<gene>
    <name evidence="3" type="ORF">GCM10010191_46830</name>
</gene>
<dbReference type="InterPro" id="IPR019920">
    <property type="entry name" value="F420-binding_dom_put"/>
</dbReference>
<reference evidence="4" key="1">
    <citation type="journal article" date="2019" name="Int. J. Syst. Evol. Microbiol.">
        <title>The Global Catalogue of Microorganisms (GCM) 10K type strain sequencing project: providing services to taxonomists for standard genome sequencing and annotation.</title>
        <authorList>
            <consortium name="The Broad Institute Genomics Platform"/>
            <consortium name="The Broad Institute Genome Sequencing Center for Infectious Disease"/>
            <person name="Wu L."/>
            <person name="Ma J."/>
        </authorList>
    </citation>
    <scope>NUCLEOTIDE SEQUENCE [LARGE SCALE GENOMIC DNA]</scope>
    <source>
        <strain evidence="4">JCM 3325</strain>
    </source>
</reference>
<dbReference type="RefSeq" id="WP_344591593.1">
    <property type="nucleotide sequence ID" value="NZ_BAAARW010000016.1"/>
</dbReference>
<dbReference type="SUPFAM" id="SSF50475">
    <property type="entry name" value="FMN-binding split barrel"/>
    <property type="match status" value="1"/>
</dbReference>
<dbReference type="PANTHER" id="PTHR35176:SF6">
    <property type="entry name" value="HEME OXYGENASE HI_0854-RELATED"/>
    <property type="match status" value="1"/>
</dbReference>
<evidence type="ECO:0000256" key="1">
    <source>
        <dbReference type="ARBA" id="ARBA00023002"/>
    </source>
</evidence>
<dbReference type="InterPro" id="IPR012349">
    <property type="entry name" value="Split_barrel_FMN-bd"/>
</dbReference>
<dbReference type="InterPro" id="IPR052019">
    <property type="entry name" value="F420H2_bilvrd_red/Heme_oxyg"/>
</dbReference>
<dbReference type="Proteomes" id="UP001501231">
    <property type="component" value="Unassembled WGS sequence"/>
</dbReference>
<comment type="caution">
    <text evidence="3">The sequence shown here is derived from an EMBL/GenBank/DDBJ whole genome shotgun (WGS) entry which is preliminary data.</text>
</comment>
<evidence type="ECO:0000313" key="3">
    <source>
        <dbReference type="EMBL" id="GAA2428385.1"/>
    </source>
</evidence>
<proteinExistence type="predicted"/>
<dbReference type="Gene3D" id="2.30.110.10">
    <property type="entry name" value="Electron Transport, Fmn-binding Protein, Chain A"/>
    <property type="match status" value="1"/>
</dbReference>
<dbReference type="InterPro" id="IPR011576">
    <property type="entry name" value="Pyridox_Oxase_N"/>
</dbReference>
<feature type="domain" description="Pyridoxamine 5'-phosphate oxidase N-terminal" evidence="2">
    <location>
        <begin position="8"/>
        <end position="132"/>
    </location>
</feature>
<keyword evidence="4" id="KW-1185">Reference proteome</keyword>
<organism evidence="3 4">
    <name type="scientific">Actinomadura vinacea</name>
    <dbReference type="NCBI Taxonomy" id="115336"/>
    <lineage>
        <taxon>Bacteria</taxon>
        <taxon>Bacillati</taxon>
        <taxon>Actinomycetota</taxon>
        <taxon>Actinomycetes</taxon>
        <taxon>Streptosporangiales</taxon>
        <taxon>Thermomonosporaceae</taxon>
        <taxon>Actinomadura</taxon>
    </lineage>
</organism>
<keyword evidence="1" id="KW-0560">Oxidoreductase</keyword>
<dbReference type="PANTHER" id="PTHR35176">
    <property type="entry name" value="HEME OXYGENASE HI_0854-RELATED"/>
    <property type="match status" value="1"/>
</dbReference>
<name>A0ABP5WIV7_9ACTN</name>